<organism evidence="2 3">
    <name type="scientific">Caerostris extrusa</name>
    <name type="common">Bark spider</name>
    <name type="synonym">Caerostris bankana</name>
    <dbReference type="NCBI Taxonomy" id="172846"/>
    <lineage>
        <taxon>Eukaryota</taxon>
        <taxon>Metazoa</taxon>
        <taxon>Ecdysozoa</taxon>
        <taxon>Arthropoda</taxon>
        <taxon>Chelicerata</taxon>
        <taxon>Arachnida</taxon>
        <taxon>Araneae</taxon>
        <taxon>Araneomorphae</taxon>
        <taxon>Entelegynae</taxon>
        <taxon>Araneoidea</taxon>
        <taxon>Araneidae</taxon>
        <taxon>Caerostris</taxon>
    </lineage>
</organism>
<evidence type="ECO:0000313" key="2">
    <source>
        <dbReference type="EMBL" id="GIY20684.1"/>
    </source>
</evidence>
<accession>A0AAV4RI38</accession>
<gene>
    <name evidence="2" type="ORF">CEXT_181551</name>
</gene>
<evidence type="ECO:0000256" key="1">
    <source>
        <dbReference type="SAM" id="MobiDB-lite"/>
    </source>
</evidence>
<sequence length="134" mass="15248">MEVTILNAVPVPVPIPTTFDGQIIVDDADRRALASIDSDFRKPDDAAFAQQIYERARTELEDYKKGMRPPMEPPALLPEPKHPPIMVKQGENIEIKLVEINAEFNCDIKVKLAEEFLKIFPKDIEQHRAITELL</sequence>
<name>A0AAV4RI38_CAEEX</name>
<reference evidence="2 3" key="1">
    <citation type="submission" date="2021-06" db="EMBL/GenBank/DDBJ databases">
        <title>Caerostris extrusa draft genome.</title>
        <authorList>
            <person name="Kono N."/>
            <person name="Arakawa K."/>
        </authorList>
    </citation>
    <scope>NUCLEOTIDE SEQUENCE [LARGE SCALE GENOMIC DNA]</scope>
</reference>
<evidence type="ECO:0000313" key="3">
    <source>
        <dbReference type="Proteomes" id="UP001054945"/>
    </source>
</evidence>
<dbReference type="AlphaFoldDB" id="A0AAV4RI38"/>
<protein>
    <submittedName>
        <fullName evidence="2">Uncharacterized protein</fullName>
    </submittedName>
</protein>
<feature type="region of interest" description="Disordered" evidence="1">
    <location>
        <begin position="60"/>
        <end position="82"/>
    </location>
</feature>
<comment type="caution">
    <text evidence="2">The sequence shown here is derived from an EMBL/GenBank/DDBJ whole genome shotgun (WGS) entry which is preliminary data.</text>
</comment>
<dbReference type="EMBL" id="BPLR01007918">
    <property type="protein sequence ID" value="GIY20684.1"/>
    <property type="molecule type" value="Genomic_DNA"/>
</dbReference>
<keyword evidence="3" id="KW-1185">Reference proteome</keyword>
<dbReference type="Proteomes" id="UP001054945">
    <property type="component" value="Unassembled WGS sequence"/>
</dbReference>
<proteinExistence type="predicted"/>